<sequence>MSNGKLYKDFFYPPFSVLDARQGWWQTRKRQWLDLGIQSELGRDDTWESLKSIYAVKASHIKNSKHKDTPAWASTSIFDPVLCEILYRWFVPSDGLIFDAFAGGSVRGVVASRLGFNYMGFDIRAEQVAANERQAEELCSAPVPKWRCLDSCGKSIHRHFKGQADFLFSCPPYGDLEVYSDLAGDISNMPWDVFAGSLRHSIKQQAKRLKNNRFAAYVVSDIRDKEGFYLGLPEVVRSSFCEAGLKYYGEIVLLNALGTLPLRVRGQWEKSRKPGRAHQNVLLFVKGDPKIAKQDLGDTPCNDPF</sequence>
<organism evidence="1 2">
    <name type="scientific">Thalassospira marina</name>
    <dbReference type="NCBI Taxonomy" id="2048283"/>
    <lineage>
        <taxon>Bacteria</taxon>
        <taxon>Pseudomonadati</taxon>
        <taxon>Pseudomonadota</taxon>
        <taxon>Alphaproteobacteria</taxon>
        <taxon>Rhodospirillales</taxon>
        <taxon>Thalassospiraceae</taxon>
        <taxon>Thalassospira</taxon>
    </lineage>
</organism>
<dbReference type="SUPFAM" id="SSF53335">
    <property type="entry name" value="S-adenosyl-L-methionine-dependent methyltransferases"/>
    <property type="match status" value="1"/>
</dbReference>
<dbReference type="AlphaFoldDB" id="A0A2N3KY70"/>
<comment type="caution">
    <text evidence="1">The sequence shown here is derived from an EMBL/GenBank/DDBJ whole genome shotgun (WGS) entry which is preliminary data.</text>
</comment>
<protein>
    <recommendedName>
        <fullName evidence="3">DNA methylase N-4/N-6 domain-containing protein</fullName>
    </recommendedName>
</protein>
<accession>A0A2N3KY70</accession>
<name>A0A2N3KY70_9PROT</name>
<dbReference type="EMBL" id="NWTK01000002">
    <property type="protein sequence ID" value="PKR55463.1"/>
    <property type="molecule type" value="Genomic_DNA"/>
</dbReference>
<gene>
    <name evidence="1" type="ORF">COO20_04655</name>
</gene>
<proteinExistence type="predicted"/>
<evidence type="ECO:0000313" key="1">
    <source>
        <dbReference type="EMBL" id="PKR55463.1"/>
    </source>
</evidence>
<evidence type="ECO:0000313" key="2">
    <source>
        <dbReference type="Proteomes" id="UP000233597"/>
    </source>
</evidence>
<reference evidence="1 2" key="1">
    <citation type="submission" date="2017-09" db="EMBL/GenBank/DDBJ databases">
        <title>Biodiversity and function of Thalassospira species in the particle-attached aromatic-hydrocarbon-degrading consortia from the surface seawater of the South China Sea.</title>
        <authorList>
            <person name="Dong C."/>
            <person name="Liu R."/>
            <person name="Shao Z."/>
        </authorList>
    </citation>
    <scope>NUCLEOTIDE SEQUENCE [LARGE SCALE GENOMIC DNA]</scope>
    <source>
        <strain evidence="1 2">CSC1P2</strain>
    </source>
</reference>
<dbReference type="Gene3D" id="3.40.50.150">
    <property type="entry name" value="Vaccinia Virus protein VP39"/>
    <property type="match status" value="2"/>
</dbReference>
<dbReference type="InterPro" id="IPR029063">
    <property type="entry name" value="SAM-dependent_MTases_sf"/>
</dbReference>
<evidence type="ECO:0008006" key="3">
    <source>
        <dbReference type="Google" id="ProtNLM"/>
    </source>
</evidence>
<dbReference type="Proteomes" id="UP000233597">
    <property type="component" value="Unassembled WGS sequence"/>
</dbReference>